<keyword evidence="3" id="KW-1185">Reference proteome</keyword>
<name>A0A1I8NVF7_STOCA</name>
<feature type="compositionally biased region" description="Basic residues" evidence="1">
    <location>
        <begin position="177"/>
        <end position="186"/>
    </location>
</feature>
<feature type="region of interest" description="Disordered" evidence="1">
    <location>
        <begin position="78"/>
        <end position="101"/>
    </location>
</feature>
<organism evidence="2 3">
    <name type="scientific">Stomoxys calcitrans</name>
    <name type="common">Stable fly</name>
    <name type="synonym">Conops calcitrans</name>
    <dbReference type="NCBI Taxonomy" id="35570"/>
    <lineage>
        <taxon>Eukaryota</taxon>
        <taxon>Metazoa</taxon>
        <taxon>Ecdysozoa</taxon>
        <taxon>Arthropoda</taxon>
        <taxon>Hexapoda</taxon>
        <taxon>Insecta</taxon>
        <taxon>Pterygota</taxon>
        <taxon>Neoptera</taxon>
        <taxon>Endopterygota</taxon>
        <taxon>Diptera</taxon>
        <taxon>Brachycera</taxon>
        <taxon>Muscomorpha</taxon>
        <taxon>Muscoidea</taxon>
        <taxon>Muscidae</taxon>
        <taxon>Stomoxys</taxon>
    </lineage>
</organism>
<feature type="compositionally biased region" description="Low complexity" evidence="1">
    <location>
        <begin position="704"/>
        <end position="721"/>
    </location>
</feature>
<dbReference type="Proteomes" id="UP000095300">
    <property type="component" value="Unassembled WGS sequence"/>
</dbReference>
<dbReference type="KEGG" id="scac:106082747"/>
<feature type="region of interest" description="Disordered" evidence="1">
    <location>
        <begin position="621"/>
        <end position="650"/>
    </location>
</feature>
<evidence type="ECO:0000256" key="1">
    <source>
        <dbReference type="SAM" id="MobiDB-lite"/>
    </source>
</evidence>
<dbReference type="EnsemblMetazoa" id="SCAU002368-RB">
    <property type="protein sequence ID" value="SCAU002368-PB"/>
    <property type="gene ID" value="SCAU002368"/>
</dbReference>
<feature type="region of interest" description="Disordered" evidence="1">
    <location>
        <begin position="703"/>
        <end position="730"/>
    </location>
</feature>
<protein>
    <submittedName>
        <fullName evidence="2">Uncharacterized protein</fullName>
    </submittedName>
</protein>
<feature type="region of interest" description="Disordered" evidence="1">
    <location>
        <begin position="139"/>
        <end position="239"/>
    </location>
</feature>
<feature type="region of interest" description="Disordered" evidence="1">
    <location>
        <begin position="18"/>
        <end position="59"/>
    </location>
</feature>
<accession>A0A1I8NVF7</accession>
<sequence>MSLKGYAMLAAIYHNHHSSNSNSKNSNLSHNGNNSTSNYNYSTNNTQSTTEATVPTASSNATLGTEKALAIYPFVKSNKSTKQQKQSEARMTRTTRTITNATASATPTTASANKRTVTATALSSVAKATTATSAKNVTQEVRLNPYHRNSLNSDRLEPLDGNAIGAEHHQQHQHQTSLHHRPHRHFQLPQSPQQQHQTNSNSGNIYADSVEDESAEDEDAEEDNATADSRDELNGRQRPVNTFYGSGFGIFHQQRSNMGGAGGNGGIALITGSSSSGLGNGSFSNSINTNVNLLLGGVMLTLITTILCVVCYCCHRNIKKRTEAAYRQQRQWLENDPNMEIYSVEQCYETSGLFVGDSMDGLATIPALHHEPPPSYDAVVAMQEQQQMLLQQQQHLLMQQLQNNSPPPGYRSSLDVSCILAARAAALTPAVLGMGSSDTNSLTASSVNVRTTNTHTGRTPPDGTDCNGNHSDLSSIMPTTSAAGHQMQQQNFLRVAANNKQRQRNLPTANLANFNMKKVLQAQSCCSLQRAEVENMWNAAAAALAARSNHIANDARGTASTSSPTLVMQNRKLSTTQANSQTPETFGSRYLKQQRNYYRRGCPLCGKFRYDNESTLSISIESDLDTMAPSGSSTEAGDSNRNNNLGDPCDRDDNLDCPLTRENAADDGCEDGEDDECSCLNGNRRHLRQQTARNSEALAVAIVNPNGNANNNNNTTQLGNTNDDKEDDSEDIELMSASDINANRTEAKANSNPANANVMGHNNNYGPEEPSCSKSLMLQAKSTNPSTEAEAAASAMANTTPATTIDLDCINENGIISLDMSKIIDKTGLPTYDAALKLESSGYV</sequence>
<dbReference type="AlphaFoldDB" id="A0A1I8NVF7"/>
<feature type="compositionally biased region" description="Polar residues" evidence="1">
    <location>
        <begin position="629"/>
        <end position="645"/>
    </location>
</feature>
<dbReference type="VEuPathDB" id="VectorBase:SCAU002368"/>
<gene>
    <name evidence="2" type="primary">106082747</name>
</gene>
<evidence type="ECO:0000313" key="2">
    <source>
        <dbReference type="EnsemblMetazoa" id="SCAU002368-PD"/>
    </source>
</evidence>
<feature type="compositionally biased region" description="Low complexity" evidence="1">
    <location>
        <begin position="92"/>
        <end position="101"/>
    </location>
</feature>
<dbReference type="EnsemblMetazoa" id="SCAU002368-RD">
    <property type="protein sequence ID" value="SCAU002368-PD"/>
    <property type="gene ID" value="SCAU002368"/>
</dbReference>
<dbReference type="EnsemblMetazoa" id="SCAU002368-RA">
    <property type="protein sequence ID" value="SCAU002368-PA"/>
    <property type="gene ID" value="SCAU002368"/>
</dbReference>
<reference evidence="3" key="1">
    <citation type="submission" date="2015-05" db="EMBL/GenBank/DDBJ databases">
        <authorList>
            <person name="Wilson R.K."/>
            <person name="Warren W.C."/>
            <person name="Olafson P."/>
        </authorList>
    </citation>
    <scope>NUCLEOTIDE SEQUENCE [LARGE SCALE GENOMIC DNA]</scope>
    <source>
        <strain evidence="3">USDA</strain>
    </source>
</reference>
<feature type="compositionally biased region" description="Acidic residues" evidence="1">
    <location>
        <begin position="209"/>
        <end position="225"/>
    </location>
</feature>
<dbReference type="EnsemblMetazoa" id="SCAU002368-RC">
    <property type="protein sequence ID" value="SCAU002368-PC"/>
    <property type="gene ID" value="SCAU002368"/>
</dbReference>
<feature type="compositionally biased region" description="Low complexity" evidence="1">
    <location>
        <begin position="18"/>
        <end position="50"/>
    </location>
</feature>
<feature type="compositionally biased region" description="Low complexity" evidence="1">
    <location>
        <begin position="187"/>
        <end position="197"/>
    </location>
</feature>
<feature type="region of interest" description="Disordered" evidence="1">
    <location>
        <begin position="451"/>
        <end position="471"/>
    </location>
</feature>
<dbReference type="OrthoDB" id="7674340at2759"/>
<evidence type="ECO:0000313" key="3">
    <source>
        <dbReference type="Proteomes" id="UP000095300"/>
    </source>
</evidence>
<reference evidence="2" key="2">
    <citation type="submission" date="2020-05" db="UniProtKB">
        <authorList>
            <consortium name="EnsemblMetazoa"/>
        </authorList>
    </citation>
    <scope>IDENTIFICATION</scope>
    <source>
        <strain evidence="2">USDA</strain>
    </source>
</reference>
<proteinExistence type="predicted"/>